<protein>
    <submittedName>
        <fullName evidence="1">Uncharacterized protein</fullName>
    </submittedName>
</protein>
<dbReference type="AlphaFoldDB" id="A0A154IHV2"/>
<sequence length="78" mass="8482">MIDMITIAGTIGYRHYPQRSGGKAEEDRFYAEFGSNSLIGFTAWLTSLDLNLGRRRKGAAQSRSGCGCAVQATLLAPR</sequence>
<proteinExistence type="predicted"/>
<dbReference type="EMBL" id="LVYU01000098">
    <property type="protein sequence ID" value="KZB00113.1"/>
    <property type="molecule type" value="Genomic_DNA"/>
</dbReference>
<evidence type="ECO:0000313" key="1">
    <source>
        <dbReference type="EMBL" id="KZB00113.1"/>
    </source>
</evidence>
<name>A0A154IHV2_RHILE</name>
<reference evidence="1" key="1">
    <citation type="submission" date="2016-03" db="EMBL/GenBank/DDBJ databases">
        <title>Microsymbionts genomes from the relict species Vavilovia formosa.</title>
        <authorList>
            <person name="Chirak E."/>
            <person name="Kimeklis A."/>
            <person name="Kopat V."/>
            <person name="Andronov E."/>
        </authorList>
    </citation>
    <scope>NUCLEOTIDE SEQUENCE [LARGE SCALE GENOMIC DNA]</scope>
    <source>
        <strain evidence="1">Vaf12</strain>
    </source>
</reference>
<comment type="caution">
    <text evidence="1">The sequence shown here is derived from an EMBL/GenBank/DDBJ whole genome shotgun (WGS) entry which is preliminary data.</text>
</comment>
<organism evidence="1">
    <name type="scientific">Rhizobium leguminosarum</name>
    <dbReference type="NCBI Taxonomy" id="384"/>
    <lineage>
        <taxon>Bacteria</taxon>
        <taxon>Pseudomonadati</taxon>
        <taxon>Pseudomonadota</taxon>
        <taxon>Alphaproteobacteria</taxon>
        <taxon>Hyphomicrobiales</taxon>
        <taxon>Rhizobiaceae</taxon>
        <taxon>Rhizobium/Agrobacterium group</taxon>
        <taxon>Rhizobium</taxon>
    </lineage>
</organism>
<gene>
    <name evidence="1" type="ORF">A4A59_20285</name>
</gene>
<dbReference type="RefSeq" id="WP_062942545.1">
    <property type="nucleotide sequence ID" value="NZ_CP171844.1"/>
</dbReference>
<accession>A0A154IHV2</accession>